<keyword evidence="6 7" id="KW-0472">Membrane</keyword>
<sequence length="504" mass="54469">MNTKTRLLLTVILFFLLHFAYCFAQSAEVQLDSLDGHTEGLLINMSENIPAERPVVSENNNLSSAIRTFNTGSFSLQSLLRGILGLTVLLIIGALISKDRKQINWWLIGKGLAIQILIAISVLKLVWVQNVVNFISQKFVLLLSFTQNGARFLFGSIIENTESFGFIFAFQVLPTVIFFSALTSLLFYYGILQKVVYAFAWFMKYTLRLSGAESLSAAGNIFLGQTESPLLVKPYLSKMTRSELLCVMTGGMATIAGGVLAAYIGFLGGNDPEMQVFFAKHLITASVMAAPGAIVASKLLLPETEKFSEEMHIEQNKIGSNALEAIANGTTDGLKLAVNVAAMLLVFISLIALMNYILMNAVGELAGINEAIKTLTKGQYQGLSLQFILGYILAPLTWLMGVNGTDIVLVGQLLGEKSILNEFVAYVSMSQIIQSGGFVDPKSIIIATYILCGFANFASIGIQIGGIGSLAPNRKSDLSRLGIYALIGGNMASMFTAIIVGVLI</sequence>
<dbReference type="InterPro" id="IPR008276">
    <property type="entry name" value="C_nuclsd_transpt"/>
</dbReference>
<dbReference type="Pfam" id="PF07662">
    <property type="entry name" value="Nucleos_tra2_C"/>
    <property type="match status" value="1"/>
</dbReference>
<feature type="transmembrane region" description="Helical" evidence="7">
    <location>
        <begin position="278"/>
        <end position="301"/>
    </location>
</feature>
<dbReference type="AlphaFoldDB" id="A0A369A3K2"/>
<feature type="transmembrane region" description="Helical" evidence="7">
    <location>
        <begin position="166"/>
        <end position="189"/>
    </location>
</feature>
<dbReference type="RefSeq" id="WP_235183088.1">
    <property type="nucleotide sequence ID" value="NZ_BHZF01000004.1"/>
</dbReference>
<comment type="subcellular location">
    <subcellularLocation>
        <location evidence="1">Cell membrane</location>
        <topology evidence="1">Multi-pass membrane protein</topology>
    </subcellularLocation>
</comment>
<feature type="transmembrane region" description="Helical" evidence="7">
    <location>
        <begin position="103"/>
        <end position="128"/>
    </location>
</feature>
<evidence type="ECO:0000256" key="5">
    <source>
        <dbReference type="ARBA" id="ARBA00022989"/>
    </source>
</evidence>
<feature type="domain" description="Nucleoside transporter/FeoB GTPase Gate" evidence="11">
    <location>
        <begin position="169"/>
        <end position="268"/>
    </location>
</feature>
<keyword evidence="5 7" id="KW-1133">Transmembrane helix</keyword>
<dbReference type="PANTHER" id="PTHR10590:SF4">
    <property type="entry name" value="SOLUTE CARRIER FAMILY 28 MEMBER 3"/>
    <property type="match status" value="1"/>
</dbReference>
<evidence type="ECO:0000313" key="13">
    <source>
        <dbReference type="Proteomes" id="UP000253517"/>
    </source>
</evidence>
<comment type="caution">
    <text evidence="12">The sequence shown here is derived from an EMBL/GenBank/DDBJ whole genome shotgun (WGS) entry which is preliminary data.</text>
</comment>
<dbReference type="EMBL" id="QPJS01000005">
    <property type="protein sequence ID" value="RCX02034.1"/>
    <property type="molecule type" value="Genomic_DNA"/>
</dbReference>
<dbReference type="InterPro" id="IPR002668">
    <property type="entry name" value="CNT_N_dom"/>
</dbReference>
<evidence type="ECO:0000259" key="10">
    <source>
        <dbReference type="Pfam" id="PF07662"/>
    </source>
</evidence>
<dbReference type="GO" id="GO:0005337">
    <property type="term" value="F:nucleoside transmembrane transporter activity"/>
    <property type="evidence" value="ECO:0007669"/>
    <property type="project" value="InterPro"/>
</dbReference>
<feature type="domain" description="Concentrative nucleoside transporter C-terminal" evidence="10">
    <location>
        <begin position="281"/>
        <end position="501"/>
    </location>
</feature>
<dbReference type="Pfam" id="PF01773">
    <property type="entry name" value="Nucleos_tra2_N"/>
    <property type="match status" value="1"/>
</dbReference>
<feature type="transmembrane region" description="Helical" evidence="7">
    <location>
        <begin position="483"/>
        <end position="503"/>
    </location>
</feature>
<evidence type="ECO:0000256" key="2">
    <source>
        <dbReference type="ARBA" id="ARBA00009033"/>
    </source>
</evidence>
<feature type="transmembrane region" description="Helical" evidence="7">
    <location>
        <begin position="378"/>
        <end position="399"/>
    </location>
</feature>
<gene>
    <name evidence="12" type="ORF">DES35_1055</name>
</gene>
<evidence type="ECO:0000256" key="8">
    <source>
        <dbReference type="SAM" id="SignalP"/>
    </source>
</evidence>
<keyword evidence="13" id="KW-1185">Reference proteome</keyword>
<comment type="similarity">
    <text evidence="2">Belongs to the concentrative nucleoside transporter (CNT) (TC 2.A.41) family.</text>
</comment>
<feature type="transmembrane region" description="Helical" evidence="7">
    <location>
        <begin position="336"/>
        <end position="358"/>
    </location>
</feature>
<dbReference type="InterPro" id="IPR011642">
    <property type="entry name" value="Gate_dom"/>
</dbReference>
<feature type="transmembrane region" description="Helical" evidence="7">
    <location>
        <begin position="78"/>
        <end position="96"/>
    </location>
</feature>
<feature type="domain" description="Concentrative nucleoside transporter N-terminal" evidence="9">
    <location>
        <begin position="84"/>
        <end position="156"/>
    </location>
</feature>
<evidence type="ECO:0000256" key="6">
    <source>
        <dbReference type="ARBA" id="ARBA00023136"/>
    </source>
</evidence>
<feature type="transmembrane region" description="Helical" evidence="7">
    <location>
        <begin position="244"/>
        <end position="266"/>
    </location>
</feature>
<name>A0A369A3K2_9FLAO</name>
<dbReference type="InterPro" id="IPR011657">
    <property type="entry name" value="CNT_C_dom"/>
</dbReference>
<dbReference type="GO" id="GO:0015293">
    <property type="term" value="F:symporter activity"/>
    <property type="evidence" value="ECO:0007669"/>
    <property type="project" value="TreeGrafter"/>
</dbReference>
<accession>A0A369A3K2</accession>
<organism evidence="12 13">
    <name type="scientific">Schleiferia thermophila</name>
    <dbReference type="NCBI Taxonomy" id="884107"/>
    <lineage>
        <taxon>Bacteria</taxon>
        <taxon>Pseudomonadati</taxon>
        <taxon>Bacteroidota</taxon>
        <taxon>Flavobacteriia</taxon>
        <taxon>Flavobacteriales</taxon>
        <taxon>Schleiferiaceae</taxon>
        <taxon>Schleiferia</taxon>
    </lineage>
</organism>
<dbReference type="Proteomes" id="UP000253517">
    <property type="component" value="Unassembled WGS sequence"/>
</dbReference>
<proteinExistence type="inferred from homology"/>
<protein>
    <submittedName>
        <fullName evidence="12">CNT family concentrative nucleoside transporter</fullName>
    </submittedName>
</protein>
<evidence type="ECO:0000256" key="7">
    <source>
        <dbReference type="SAM" id="Phobius"/>
    </source>
</evidence>
<dbReference type="PANTHER" id="PTHR10590">
    <property type="entry name" value="SODIUM/NUCLEOSIDE COTRANSPORTER"/>
    <property type="match status" value="1"/>
</dbReference>
<evidence type="ECO:0000256" key="3">
    <source>
        <dbReference type="ARBA" id="ARBA00022475"/>
    </source>
</evidence>
<reference evidence="12 13" key="1">
    <citation type="submission" date="2018-07" db="EMBL/GenBank/DDBJ databases">
        <title>Genomic Encyclopedia of Type Strains, Phase IV (KMG-IV): sequencing the most valuable type-strain genomes for metagenomic binning, comparative biology and taxonomic classification.</title>
        <authorList>
            <person name="Goeker M."/>
        </authorList>
    </citation>
    <scope>NUCLEOTIDE SEQUENCE [LARGE SCALE GENOMIC DNA]</scope>
    <source>
        <strain evidence="12 13">DSM 21410</strain>
    </source>
</reference>
<keyword evidence="8" id="KW-0732">Signal</keyword>
<evidence type="ECO:0000259" key="9">
    <source>
        <dbReference type="Pfam" id="PF01773"/>
    </source>
</evidence>
<feature type="signal peptide" evidence="8">
    <location>
        <begin position="1"/>
        <end position="24"/>
    </location>
</feature>
<keyword evidence="4 7" id="KW-0812">Transmembrane</keyword>
<feature type="chain" id="PRO_5017000656" evidence="8">
    <location>
        <begin position="25"/>
        <end position="504"/>
    </location>
</feature>
<evidence type="ECO:0000259" key="11">
    <source>
        <dbReference type="Pfam" id="PF07670"/>
    </source>
</evidence>
<feature type="transmembrane region" description="Helical" evidence="7">
    <location>
        <begin position="444"/>
        <end position="471"/>
    </location>
</feature>
<evidence type="ECO:0000256" key="1">
    <source>
        <dbReference type="ARBA" id="ARBA00004651"/>
    </source>
</evidence>
<dbReference type="GO" id="GO:0005886">
    <property type="term" value="C:plasma membrane"/>
    <property type="evidence" value="ECO:0007669"/>
    <property type="project" value="UniProtKB-SubCell"/>
</dbReference>
<evidence type="ECO:0000256" key="4">
    <source>
        <dbReference type="ARBA" id="ARBA00022692"/>
    </source>
</evidence>
<dbReference type="Pfam" id="PF07670">
    <property type="entry name" value="Gate"/>
    <property type="match status" value="1"/>
</dbReference>
<evidence type="ECO:0000313" key="12">
    <source>
        <dbReference type="EMBL" id="RCX02034.1"/>
    </source>
</evidence>
<keyword evidence="3" id="KW-1003">Cell membrane</keyword>